<accession>A0A225VYD6</accession>
<keyword evidence="2" id="KW-1185">Reference proteome</keyword>
<dbReference type="Proteomes" id="UP000198211">
    <property type="component" value="Unassembled WGS sequence"/>
</dbReference>
<dbReference type="OrthoDB" id="64675at2759"/>
<organism evidence="1 2">
    <name type="scientific">Phytophthora megakarya</name>
    <dbReference type="NCBI Taxonomy" id="4795"/>
    <lineage>
        <taxon>Eukaryota</taxon>
        <taxon>Sar</taxon>
        <taxon>Stramenopiles</taxon>
        <taxon>Oomycota</taxon>
        <taxon>Peronosporomycetes</taxon>
        <taxon>Peronosporales</taxon>
        <taxon>Peronosporaceae</taxon>
        <taxon>Phytophthora</taxon>
    </lineage>
</organism>
<evidence type="ECO:0000313" key="2">
    <source>
        <dbReference type="Proteomes" id="UP000198211"/>
    </source>
</evidence>
<dbReference type="PANTHER" id="PTHR46586:SF3">
    <property type="entry name" value="ANKYRIN REPEAT-CONTAINING PROTEIN"/>
    <property type="match status" value="1"/>
</dbReference>
<dbReference type="STRING" id="4795.A0A225VYD6"/>
<comment type="caution">
    <text evidence="1">The sequence shown here is derived from an EMBL/GenBank/DDBJ whole genome shotgun (WGS) entry which is preliminary data.</text>
</comment>
<reference evidence="2" key="1">
    <citation type="submission" date="2017-03" db="EMBL/GenBank/DDBJ databases">
        <title>Phytopthora megakarya and P. palmivora, two closely related causual agents of cacao black pod achieved similar genome size and gene model numbers by different mechanisms.</title>
        <authorList>
            <person name="Ali S."/>
            <person name="Shao J."/>
            <person name="Larry D.J."/>
            <person name="Kronmiller B."/>
            <person name="Shen D."/>
            <person name="Strem M.D."/>
            <person name="Melnick R.L."/>
            <person name="Guiltinan M.J."/>
            <person name="Tyler B.M."/>
            <person name="Meinhardt L.W."/>
            <person name="Bailey B.A."/>
        </authorList>
    </citation>
    <scope>NUCLEOTIDE SEQUENCE [LARGE SCALE GENOMIC DNA]</scope>
    <source>
        <strain evidence="2">zdho120</strain>
    </source>
</reference>
<dbReference type="PANTHER" id="PTHR46586">
    <property type="entry name" value="ANKYRIN REPEAT-CONTAINING PROTEIN"/>
    <property type="match status" value="1"/>
</dbReference>
<gene>
    <name evidence="1" type="ORF">PHMEG_00017457</name>
</gene>
<dbReference type="InterPro" id="IPR052050">
    <property type="entry name" value="SecEffector_AnkRepeat"/>
</dbReference>
<dbReference type="EMBL" id="NBNE01002666">
    <property type="protein sequence ID" value="OWZ09787.1"/>
    <property type="molecule type" value="Genomic_DNA"/>
</dbReference>
<sequence>MVARYLKRGMHLKAIETKHFAVQKWLHETFGQALPEKFVDNFSCVGNLEILSWLHSSHKGMLSKETMDTAAANGQLDIHKNRRKGCTKAAMDEPAKNDHFDVVSWLHEM</sequence>
<proteinExistence type="predicted"/>
<protein>
    <submittedName>
        <fullName evidence="1">Uncharacterized protein</fullName>
    </submittedName>
</protein>
<evidence type="ECO:0000313" key="1">
    <source>
        <dbReference type="EMBL" id="OWZ09787.1"/>
    </source>
</evidence>
<name>A0A225VYD6_9STRA</name>
<dbReference type="AlphaFoldDB" id="A0A225VYD6"/>